<sequence length="109" mass="12108">MGPIRMPLWTPHRTHGSSHLFFSRCLNVELKNNKNMAPSTFSILVPAAGFQSDFHVFGSNSPNVVASLNADALTPTCCCQCKLYTGGNMFLKLTHKKMFLELVVTSWMS</sequence>
<organism evidence="1 2">
    <name type="scientific">Ameca splendens</name>
    <dbReference type="NCBI Taxonomy" id="208324"/>
    <lineage>
        <taxon>Eukaryota</taxon>
        <taxon>Metazoa</taxon>
        <taxon>Chordata</taxon>
        <taxon>Craniata</taxon>
        <taxon>Vertebrata</taxon>
        <taxon>Euteleostomi</taxon>
        <taxon>Actinopterygii</taxon>
        <taxon>Neopterygii</taxon>
        <taxon>Teleostei</taxon>
        <taxon>Neoteleostei</taxon>
        <taxon>Acanthomorphata</taxon>
        <taxon>Ovalentaria</taxon>
        <taxon>Atherinomorphae</taxon>
        <taxon>Cyprinodontiformes</taxon>
        <taxon>Goodeidae</taxon>
        <taxon>Ameca</taxon>
    </lineage>
</organism>
<proteinExistence type="predicted"/>
<reference evidence="1 2" key="1">
    <citation type="submission" date="2021-06" db="EMBL/GenBank/DDBJ databases">
        <authorList>
            <person name="Palmer J.M."/>
        </authorList>
    </citation>
    <scope>NUCLEOTIDE SEQUENCE [LARGE SCALE GENOMIC DNA]</scope>
    <source>
        <strain evidence="1 2">AS_MEX2019</strain>
        <tissue evidence="1">Muscle</tissue>
    </source>
</reference>
<dbReference type="Proteomes" id="UP001469553">
    <property type="component" value="Unassembled WGS sequence"/>
</dbReference>
<dbReference type="EMBL" id="JAHRIP010071363">
    <property type="protein sequence ID" value="MEQ2309198.1"/>
    <property type="molecule type" value="Genomic_DNA"/>
</dbReference>
<evidence type="ECO:0000313" key="2">
    <source>
        <dbReference type="Proteomes" id="UP001469553"/>
    </source>
</evidence>
<comment type="caution">
    <text evidence="1">The sequence shown here is derived from an EMBL/GenBank/DDBJ whole genome shotgun (WGS) entry which is preliminary data.</text>
</comment>
<keyword evidence="2" id="KW-1185">Reference proteome</keyword>
<gene>
    <name evidence="1" type="ORF">AMECASPLE_035980</name>
</gene>
<accession>A0ABV0ZVA9</accession>
<protein>
    <submittedName>
        <fullName evidence="1">Uncharacterized protein</fullName>
    </submittedName>
</protein>
<name>A0ABV0ZVA9_9TELE</name>
<evidence type="ECO:0000313" key="1">
    <source>
        <dbReference type="EMBL" id="MEQ2309198.1"/>
    </source>
</evidence>